<dbReference type="AlphaFoldDB" id="A0A3P8KZ57"/>
<proteinExistence type="predicted"/>
<accession>A0A3P8KZ57</accession>
<reference evidence="2 3" key="1">
    <citation type="submission" date="2018-12" db="EMBL/GenBank/DDBJ databases">
        <authorList>
            <consortium name="Pathogen Informatics"/>
        </authorList>
    </citation>
    <scope>NUCLEOTIDE SEQUENCE [LARGE SCALE GENOMIC DNA]</scope>
    <source>
        <strain evidence="2 3">NCTC10741</strain>
    </source>
</reference>
<dbReference type="RefSeq" id="WP_126194406.1">
    <property type="nucleotide sequence ID" value="NZ_CP085954.1"/>
</dbReference>
<dbReference type="OrthoDB" id="4774520at2"/>
<gene>
    <name evidence="2" type="ORF">NCTC10741_00050</name>
</gene>
<evidence type="ECO:0000313" key="2">
    <source>
        <dbReference type="EMBL" id="VDR36955.1"/>
    </source>
</evidence>
<name>A0A3P8KZ57_TSUPA</name>
<keyword evidence="1" id="KW-0472">Membrane</keyword>
<evidence type="ECO:0000256" key="1">
    <source>
        <dbReference type="SAM" id="Phobius"/>
    </source>
</evidence>
<keyword evidence="1" id="KW-1133">Transmembrane helix</keyword>
<dbReference type="Proteomes" id="UP000271626">
    <property type="component" value="Chromosome"/>
</dbReference>
<feature type="transmembrane region" description="Helical" evidence="1">
    <location>
        <begin position="107"/>
        <end position="130"/>
    </location>
</feature>
<evidence type="ECO:0000313" key="3">
    <source>
        <dbReference type="Proteomes" id="UP000271626"/>
    </source>
</evidence>
<dbReference type="EMBL" id="LR131273">
    <property type="protein sequence ID" value="VDR36955.1"/>
    <property type="molecule type" value="Genomic_DNA"/>
</dbReference>
<keyword evidence="1" id="KW-0812">Transmembrane</keyword>
<feature type="transmembrane region" description="Helical" evidence="1">
    <location>
        <begin position="81"/>
        <end position="101"/>
    </location>
</feature>
<feature type="transmembrane region" description="Helical" evidence="1">
    <location>
        <begin position="17"/>
        <end position="35"/>
    </location>
</feature>
<feature type="transmembrane region" description="Helical" evidence="1">
    <location>
        <begin position="55"/>
        <end position="74"/>
    </location>
</feature>
<protein>
    <submittedName>
        <fullName evidence="2">Uncharacterized protein</fullName>
    </submittedName>
</protein>
<sequence>MNPVLARFWQLIDSETVRLYQAVMYTCYFFAGAYMASFGRAPSTIQQAMGEHAHYTWIALMISCPLIVIVGTRVPNKWSGLWLQLGGNLGVASCLAAYVVAVLQSPWWGTGVFAVWGYVGLTVCTVGIILRDCRRIHQVRLLARELRQ</sequence>
<organism evidence="2 3">
    <name type="scientific">Tsukamurella paurometabola</name>
    <name type="common">Corynebacterium paurometabolum</name>
    <dbReference type="NCBI Taxonomy" id="2061"/>
    <lineage>
        <taxon>Bacteria</taxon>
        <taxon>Bacillati</taxon>
        <taxon>Actinomycetota</taxon>
        <taxon>Actinomycetes</taxon>
        <taxon>Mycobacteriales</taxon>
        <taxon>Tsukamurellaceae</taxon>
        <taxon>Tsukamurella</taxon>
    </lineage>
</organism>